<feature type="transmembrane region" description="Helical" evidence="1">
    <location>
        <begin position="116"/>
        <end position="137"/>
    </location>
</feature>
<keyword evidence="1" id="KW-0812">Transmembrane</keyword>
<gene>
    <name evidence="2" type="ORF">TH6_07920</name>
</gene>
<organism evidence="2 3">
    <name type="scientific">Thalassospira profundimaris</name>
    <dbReference type="NCBI Taxonomy" id="502049"/>
    <lineage>
        <taxon>Bacteria</taxon>
        <taxon>Pseudomonadati</taxon>
        <taxon>Pseudomonadota</taxon>
        <taxon>Alphaproteobacteria</taxon>
        <taxon>Rhodospirillales</taxon>
        <taxon>Thalassospiraceae</taxon>
        <taxon>Thalassospira</taxon>
    </lineage>
</organism>
<evidence type="ECO:0000313" key="2">
    <source>
        <dbReference type="EMBL" id="RCK22972.1"/>
    </source>
</evidence>
<dbReference type="AlphaFoldDB" id="A0A367VEX1"/>
<dbReference type="Proteomes" id="UP000253061">
    <property type="component" value="Unassembled WGS sequence"/>
</dbReference>
<keyword evidence="1" id="KW-1133">Transmembrane helix</keyword>
<proteinExistence type="predicted"/>
<feature type="transmembrane region" description="Helical" evidence="1">
    <location>
        <begin position="49"/>
        <end position="69"/>
    </location>
</feature>
<evidence type="ECO:0000256" key="1">
    <source>
        <dbReference type="SAM" id="Phobius"/>
    </source>
</evidence>
<name>A0A367VEX1_9PROT</name>
<dbReference type="EMBL" id="JPWB01000003">
    <property type="protein sequence ID" value="RCK22972.1"/>
    <property type="molecule type" value="Genomic_DNA"/>
</dbReference>
<comment type="caution">
    <text evidence="2">The sequence shown here is derived from an EMBL/GenBank/DDBJ whole genome shotgun (WGS) entry which is preliminary data.</text>
</comment>
<sequence>MHIPLSSCVRQLKKWMLTPHLLFLGFIGPGLLGLIDARFDGYFVFDGQFAHSLATILWVAGVYHGYRFGRYVGIGTLAIYGYRVSRFEHAAKMFIGGCITLSGTAIFLLSDLRISIPIMYSLGLIGSAFMYSAWYAYVRGRSRARRRIATFRNQKQ</sequence>
<feature type="transmembrane region" description="Helical" evidence="1">
    <location>
        <begin position="21"/>
        <end position="37"/>
    </location>
</feature>
<feature type="transmembrane region" description="Helical" evidence="1">
    <location>
        <begin position="90"/>
        <end position="110"/>
    </location>
</feature>
<evidence type="ECO:0000313" key="3">
    <source>
        <dbReference type="Proteomes" id="UP000253061"/>
    </source>
</evidence>
<reference evidence="2 3" key="1">
    <citation type="submission" date="2014-07" db="EMBL/GenBank/DDBJ databases">
        <title>Draft genome sequence of Thalassospira profundimaris R8-17.</title>
        <authorList>
            <person name="Lai Q."/>
            <person name="Shao Z."/>
        </authorList>
    </citation>
    <scope>NUCLEOTIDE SEQUENCE [LARGE SCALE GENOMIC DNA]</scope>
    <source>
        <strain evidence="2 3">R8-17</strain>
    </source>
</reference>
<accession>A0A367VEX1</accession>
<protein>
    <submittedName>
        <fullName evidence="2">Uncharacterized protein</fullName>
    </submittedName>
</protein>
<keyword evidence="1" id="KW-0472">Membrane</keyword>